<accession>A0A2H0W295</accession>
<organism evidence="1 2">
    <name type="scientific">Candidatus Buchananbacteria bacterium CG10_big_fil_rev_8_21_14_0_10_42_9</name>
    <dbReference type="NCBI Taxonomy" id="1974526"/>
    <lineage>
        <taxon>Bacteria</taxon>
        <taxon>Candidatus Buchananiibacteriota</taxon>
    </lineage>
</organism>
<evidence type="ECO:0008006" key="3">
    <source>
        <dbReference type="Google" id="ProtNLM"/>
    </source>
</evidence>
<sequence length="203" mass="22059">MGDAKAKAAKKIADEVEIAKTEGEILAQKIESLQKVLEIIEANVKNALKLIEGFGDPGTLRDYPQDGDETEQPVEEEGGARVVEGVFNGQIMIGSDGQEYSVPANYASKSKLVEGDILKLTITTDGSFIYKQIGPTPRKKVISTLAKNDMTGEYYAVKNDSKWRLLTASVTYFSGVPGDEVVILIPKNGHSQWAAVENIIKRG</sequence>
<protein>
    <recommendedName>
        <fullName evidence="3">50S ribosomal protein L7/L12</fullName>
    </recommendedName>
</protein>
<reference evidence="2" key="1">
    <citation type="submission" date="2017-09" db="EMBL/GenBank/DDBJ databases">
        <title>Depth-based differentiation of microbial function through sediment-hosted aquifers and enrichment of novel symbionts in the deep terrestrial subsurface.</title>
        <authorList>
            <person name="Probst A.J."/>
            <person name="Ladd B."/>
            <person name="Jarett J.K."/>
            <person name="Geller-Mcgrath D.E."/>
            <person name="Sieber C.M.K."/>
            <person name="Emerson J.B."/>
            <person name="Anantharaman K."/>
            <person name="Thomas B.C."/>
            <person name="Malmstrom R."/>
            <person name="Stieglmeier M."/>
            <person name="Klingl A."/>
            <person name="Woyke T."/>
            <person name="Ryan C.M."/>
            <person name="Banfield J.F."/>
        </authorList>
    </citation>
    <scope>NUCLEOTIDE SEQUENCE [LARGE SCALE GENOMIC DNA]</scope>
</reference>
<dbReference type="AlphaFoldDB" id="A0A2H0W295"/>
<comment type="caution">
    <text evidence="1">The sequence shown here is derived from an EMBL/GenBank/DDBJ whole genome shotgun (WGS) entry which is preliminary data.</text>
</comment>
<gene>
    <name evidence="1" type="ORF">COT81_01030</name>
</gene>
<dbReference type="EMBL" id="PEZZ01000006">
    <property type="protein sequence ID" value="PIS05464.1"/>
    <property type="molecule type" value="Genomic_DNA"/>
</dbReference>
<name>A0A2H0W295_9BACT</name>
<evidence type="ECO:0000313" key="2">
    <source>
        <dbReference type="Proteomes" id="UP000230935"/>
    </source>
</evidence>
<proteinExistence type="predicted"/>
<evidence type="ECO:0000313" key="1">
    <source>
        <dbReference type="EMBL" id="PIS05464.1"/>
    </source>
</evidence>
<dbReference type="Proteomes" id="UP000230935">
    <property type="component" value="Unassembled WGS sequence"/>
</dbReference>